<sequence>MRYFKISVWWYLIAAAFVGWYIYDDNVGSVSFWLAVGAVCLLLLVLVDRAIDILKRESKLKKLRKDLDNISDKSIAYSQLKDFVFLSYDIKKETEFVREKLKEIINLTWIGKEDFKKISDVIWWYHNDETFLDVYDLIVLKCDEEVEAVYYGNYEYVYNLIRNLIYHLKDKHPHIDSKIRELNQKLERKIAPIIKEYNENYPYGDKPCYAKFEVDMLNKRTRGGAVYYDEQNAIGTTLYVFDDIIEIHNNQGIKQMSINNIVKIEESYRDVPVLIFPSKGGTINLAFSSAEEWYFIKLMNMLKSK</sequence>
<keyword evidence="1" id="KW-0812">Transmembrane</keyword>
<evidence type="ECO:0000256" key="1">
    <source>
        <dbReference type="SAM" id="Phobius"/>
    </source>
</evidence>
<dbReference type="AlphaFoldDB" id="A0A0B7IA29"/>
<gene>
    <name evidence="2" type="ORF">CCAND38_680002</name>
</gene>
<dbReference type="EMBL" id="CDOI01000182">
    <property type="protein sequence ID" value="CEN48816.1"/>
    <property type="molecule type" value="Genomic_DNA"/>
</dbReference>
<evidence type="ECO:0000313" key="2">
    <source>
        <dbReference type="EMBL" id="CEN48816.1"/>
    </source>
</evidence>
<name>A0A0B7IA29_9FLAO</name>
<feature type="transmembrane region" description="Helical" evidence="1">
    <location>
        <begin position="7"/>
        <end position="23"/>
    </location>
</feature>
<keyword evidence="1" id="KW-0472">Membrane</keyword>
<keyword evidence="1" id="KW-1133">Transmembrane helix</keyword>
<evidence type="ECO:0000313" key="3">
    <source>
        <dbReference type="Proteomes" id="UP000045051"/>
    </source>
</evidence>
<proteinExistence type="predicted"/>
<accession>A0A0B7IA29</accession>
<keyword evidence="3" id="KW-1185">Reference proteome</keyword>
<reference evidence="2 3" key="1">
    <citation type="submission" date="2015-01" db="EMBL/GenBank/DDBJ databases">
        <authorList>
            <person name="Xiang T."/>
            <person name="Song Y."/>
            <person name="Huang L."/>
            <person name="Wang B."/>
            <person name="Wu P."/>
        </authorList>
    </citation>
    <scope>NUCLEOTIDE SEQUENCE [LARGE SCALE GENOMIC DNA]</scope>
    <source>
        <strain evidence="2 3">CcD38</strain>
    </source>
</reference>
<dbReference type="RefSeq" id="WP_042345059.1">
    <property type="nucleotide sequence ID" value="NZ_CDOI01000182.1"/>
</dbReference>
<dbReference type="Proteomes" id="UP000045051">
    <property type="component" value="Unassembled WGS sequence"/>
</dbReference>
<protein>
    <submittedName>
        <fullName evidence="2">Uncharacterized protein</fullName>
    </submittedName>
</protein>
<feature type="transmembrane region" description="Helical" evidence="1">
    <location>
        <begin position="29"/>
        <end position="51"/>
    </location>
</feature>
<organism evidence="2 3">
    <name type="scientific">Capnocytophaga canis</name>
    <dbReference type="NCBI Taxonomy" id="1848903"/>
    <lineage>
        <taxon>Bacteria</taxon>
        <taxon>Pseudomonadati</taxon>
        <taxon>Bacteroidota</taxon>
        <taxon>Flavobacteriia</taxon>
        <taxon>Flavobacteriales</taxon>
        <taxon>Flavobacteriaceae</taxon>
        <taxon>Capnocytophaga</taxon>
    </lineage>
</organism>